<sequence length="214" mass="23843">ASPVIRSRRPFSPETLDTSFPLPIRETQKPSTPSPSPAAPPLASPQQLLVPLCWRSPRRFRTCRRTPLLPGAASPTSPIAQQSSPLHSKQRSRQYRWRRQYTPKVPTRGLNGSAFRARTASQLTVPAGRLHGLKSAGCRGLWAAPTSSCQHSFQELWHTVSSRDFNQLLCCGLQPYRQPNRPRICILGGGFGGLYTALRLESLVWTDDKKPQIL</sequence>
<feature type="compositionally biased region" description="Polar residues" evidence="1">
    <location>
        <begin position="74"/>
        <end position="87"/>
    </location>
</feature>
<organism evidence="2 3">
    <name type="scientific">Colocasia esculenta</name>
    <name type="common">Wild taro</name>
    <name type="synonym">Arum esculentum</name>
    <dbReference type="NCBI Taxonomy" id="4460"/>
    <lineage>
        <taxon>Eukaryota</taxon>
        <taxon>Viridiplantae</taxon>
        <taxon>Streptophyta</taxon>
        <taxon>Embryophyta</taxon>
        <taxon>Tracheophyta</taxon>
        <taxon>Spermatophyta</taxon>
        <taxon>Magnoliopsida</taxon>
        <taxon>Liliopsida</taxon>
        <taxon>Araceae</taxon>
        <taxon>Aroideae</taxon>
        <taxon>Colocasieae</taxon>
        <taxon>Colocasia</taxon>
    </lineage>
</organism>
<accession>A0A843XC57</accession>
<dbReference type="AlphaFoldDB" id="A0A843XC57"/>
<keyword evidence="3" id="KW-1185">Reference proteome</keyword>
<feature type="compositionally biased region" description="Pro residues" evidence="1">
    <location>
        <begin position="32"/>
        <end position="43"/>
    </location>
</feature>
<dbReference type="OrthoDB" id="5376590at2759"/>
<name>A0A843XC57_COLES</name>
<evidence type="ECO:0000256" key="1">
    <source>
        <dbReference type="SAM" id="MobiDB-lite"/>
    </source>
</evidence>
<proteinExistence type="predicted"/>
<dbReference type="Proteomes" id="UP000652761">
    <property type="component" value="Unassembled WGS sequence"/>
</dbReference>
<gene>
    <name evidence="2" type="ORF">Taro_049930</name>
</gene>
<evidence type="ECO:0000313" key="3">
    <source>
        <dbReference type="Proteomes" id="UP000652761"/>
    </source>
</evidence>
<feature type="region of interest" description="Disordered" evidence="1">
    <location>
        <begin position="1"/>
        <end position="44"/>
    </location>
</feature>
<comment type="caution">
    <text evidence="2">The sequence shown here is derived from an EMBL/GenBank/DDBJ whole genome shotgun (WGS) entry which is preliminary data.</text>
</comment>
<protein>
    <submittedName>
        <fullName evidence="2">Uncharacterized protein</fullName>
    </submittedName>
</protein>
<feature type="non-terminal residue" evidence="2">
    <location>
        <position position="214"/>
    </location>
</feature>
<evidence type="ECO:0000313" key="2">
    <source>
        <dbReference type="EMBL" id="MQM16968.1"/>
    </source>
</evidence>
<feature type="region of interest" description="Disordered" evidence="1">
    <location>
        <begin position="66"/>
        <end position="95"/>
    </location>
</feature>
<dbReference type="Gene3D" id="3.50.50.100">
    <property type="match status" value="1"/>
</dbReference>
<reference evidence="2" key="1">
    <citation type="submission" date="2017-07" db="EMBL/GenBank/DDBJ databases">
        <title>Taro Niue Genome Assembly and Annotation.</title>
        <authorList>
            <person name="Atibalentja N."/>
            <person name="Keating K."/>
            <person name="Fields C.J."/>
        </authorList>
    </citation>
    <scope>NUCLEOTIDE SEQUENCE</scope>
    <source>
        <strain evidence="2">Niue_2</strain>
        <tissue evidence="2">Leaf</tissue>
    </source>
</reference>
<dbReference type="EMBL" id="NMUH01007270">
    <property type="protein sequence ID" value="MQM16968.1"/>
    <property type="molecule type" value="Genomic_DNA"/>
</dbReference>